<dbReference type="EMBL" id="MIGB01000021">
    <property type="protein sequence ID" value="OSY38728.1"/>
    <property type="molecule type" value="Genomic_DNA"/>
</dbReference>
<dbReference type="InterPro" id="IPR006680">
    <property type="entry name" value="Amidohydro-rel"/>
</dbReference>
<reference evidence="3 4" key="1">
    <citation type="submission" date="2016-09" db="EMBL/GenBank/DDBJ databases">
        <title>Pseudonocardia autotrophica DSM535, a candidate organism with high potential of specific P450 cytochromes.</title>
        <authorList>
            <person name="Grumaz C."/>
            <person name="Vainshtein Y."/>
            <person name="Kirstahler P."/>
            <person name="Sohn K."/>
        </authorList>
    </citation>
    <scope>NUCLEOTIDE SEQUENCE [LARGE SCALE GENOMIC DNA]</scope>
    <source>
        <strain evidence="3 4">DSM 535</strain>
    </source>
</reference>
<dbReference type="CDD" id="cd01292">
    <property type="entry name" value="metallo-dependent_hydrolases"/>
    <property type="match status" value="1"/>
</dbReference>
<gene>
    <name evidence="3" type="ORF">BG845_03931</name>
</gene>
<name>A0A1Y2MVR6_PSEAH</name>
<proteinExistence type="predicted"/>
<dbReference type="Proteomes" id="UP000194360">
    <property type="component" value="Unassembled WGS sequence"/>
</dbReference>
<evidence type="ECO:0000259" key="2">
    <source>
        <dbReference type="Pfam" id="PF04909"/>
    </source>
</evidence>
<dbReference type="STRING" id="2074.BG845_03931"/>
<comment type="caution">
    <text evidence="3">The sequence shown here is derived from an EMBL/GenBank/DDBJ whole genome shotgun (WGS) entry which is preliminary data.</text>
</comment>
<protein>
    <submittedName>
        <fullName evidence="3">Amidohydrolase</fullName>
    </submittedName>
</protein>
<dbReference type="PANTHER" id="PTHR42889:SF1">
    <property type="entry name" value="BLR3681 PROTEIN"/>
    <property type="match status" value="1"/>
</dbReference>
<sequence>MYEKDGEKYFVVDSHCHFWDASRENWREGREQYAKGWIDCFYGYHQLGPPETHWDWEKYLKVSIDDFERDMFVEGHVDYAIFQSTYLKEWYTKGFNTTEQNSALLERFGDRVIVNGRFDPREGDAGLKQLEADAEKFNLKGVKLYTAEWNGDSRGFKLTDPEAYRFLEAAQELGIKNVHVHKGPTIWPLDKDAFDIADVDHAATDFQGLNFIVEHVGLPRIEDFCFMAVQEPNVYAGLSVVVGGLMHARPKFFAKVMGELLFWVGEDKMTFGGDYNIWTPKWQVEGLVDWQMPDDDQFADYPRLTTESKKKILGLNAAKLYDIPVPAGLGLPDTSADEAMAPGEELVDNKAGAQA</sequence>
<evidence type="ECO:0000256" key="1">
    <source>
        <dbReference type="SAM" id="MobiDB-lite"/>
    </source>
</evidence>
<dbReference type="OrthoDB" id="7325417at2"/>
<evidence type="ECO:0000313" key="4">
    <source>
        <dbReference type="Proteomes" id="UP000194360"/>
    </source>
</evidence>
<dbReference type="InterPro" id="IPR032466">
    <property type="entry name" value="Metal_Hydrolase"/>
</dbReference>
<keyword evidence="3" id="KW-0378">Hydrolase</keyword>
<dbReference type="GO" id="GO:0016787">
    <property type="term" value="F:hydrolase activity"/>
    <property type="evidence" value="ECO:0007669"/>
    <property type="project" value="UniProtKB-KW"/>
</dbReference>
<dbReference type="AlphaFoldDB" id="A0A1Y2MVR6"/>
<dbReference type="RefSeq" id="WP_085914124.1">
    <property type="nucleotide sequence ID" value="NZ_AP018920.1"/>
</dbReference>
<accession>A0A1Y2MVR6</accession>
<feature type="domain" description="Amidohydrolase-related" evidence="2">
    <location>
        <begin position="12"/>
        <end position="323"/>
    </location>
</feature>
<dbReference type="Pfam" id="PF04909">
    <property type="entry name" value="Amidohydro_2"/>
    <property type="match status" value="1"/>
</dbReference>
<keyword evidence="4" id="KW-1185">Reference proteome</keyword>
<dbReference type="Gene3D" id="3.20.20.140">
    <property type="entry name" value="Metal-dependent hydrolases"/>
    <property type="match status" value="1"/>
</dbReference>
<evidence type="ECO:0000313" key="3">
    <source>
        <dbReference type="EMBL" id="OSY38728.1"/>
    </source>
</evidence>
<dbReference type="PANTHER" id="PTHR42889">
    <property type="entry name" value="BLR3681 PROTEIN"/>
    <property type="match status" value="1"/>
</dbReference>
<organism evidence="3 4">
    <name type="scientific">Pseudonocardia autotrophica</name>
    <name type="common">Amycolata autotrophica</name>
    <name type="synonym">Nocardia autotrophica</name>
    <dbReference type="NCBI Taxonomy" id="2074"/>
    <lineage>
        <taxon>Bacteria</taxon>
        <taxon>Bacillati</taxon>
        <taxon>Actinomycetota</taxon>
        <taxon>Actinomycetes</taxon>
        <taxon>Pseudonocardiales</taxon>
        <taxon>Pseudonocardiaceae</taxon>
        <taxon>Pseudonocardia</taxon>
    </lineage>
</organism>
<dbReference type="SUPFAM" id="SSF51556">
    <property type="entry name" value="Metallo-dependent hydrolases"/>
    <property type="match status" value="1"/>
</dbReference>
<feature type="region of interest" description="Disordered" evidence="1">
    <location>
        <begin position="332"/>
        <end position="355"/>
    </location>
</feature>